<dbReference type="PANTHER" id="PTHR47964">
    <property type="entry name" value="ATP-DEPENDENT DNA HELICASE HOMOLOG RECG, CHLOROPLASTIC"/>
    <property type="match status" value="1"/>
</dbReference>
<keyword evidence="7 15" id="KW-0067">ATP-binding</keyword>
<dbReference type="EMBL" id="AENT01000030">
    <property type="protein sequence ID" value="EFR42159.1"/>
    <property type="molecule type" value="Genomic_DNA"/>
</dbReference>
<dbReference type="InterPro" id="IPR047112">
    <property type="entry name" value="RecG/Mfd"/>
</dbReference>
<evidence type="ECO:0000256" key="10">
    <source>
        <dbReference type="ARBA" id="ARBA00023204"/>
    </source>
</evidence>
<dbReference type="SUPFAM" id="SSF50249">
    <property type="entry name" value="Nucleic acid-binding proteins"/>
    <property type="match status" value="1"/>
</dbReference>
<dbReference type="InterPro" id="IPR012340">
    <property type="entry name" value="NA-bd_OB-fold"/>
</dbReference>
<keyword evidence="10 15" id="KW-0234">DNA repair</keyword>
<dbReference type="PROSITE" id="PS51192">
    <property type="entry name" value="HELICASE_ATP_BIND_1"/>
    <property type="match status" value="1"/>
</dbReference>
<dbReference type="AlphaFoldDB" id="E4LAH1"/>
<keyword evidence="11" id="KW-0413">Isomerase</keyword>
<keyword evidence="8" id="KW-0238">DNA-binding</keyword>
<evidence type="ECO:0000256" key="6">
    <source>
        <dbReference type="ARBA" id="ARBA00022806"/>
    </source>
</evidence>
<evidence type="ECO:0000256" key="1">
    <source>
        <dbReference type="ARBA" id="ARBA00007504"/>
    </source>
</evidence>
<dbReference type="InterPro" id="IPR014001">
    <property type="entry name" value="Helicase_ATP-bd"/>
</dbReference>
<comment type="similarity">
    <text evidence="1 15">Belongs to the helicase family. RecG subfamily.</text>
</comment>
<evidence type="ECO:0000256" key="5">
    <source>
        <dbReference type="ARBA" id="ARBA00022801"/>
    </source>
</evidence>
<feature type="domain" description="Helicase ATP-binding" evidence="16">
    <location>
        <begin position="273"/>
        <end position="434"/>
    </location>
</feature>
<evidence type="ECO:0000259" key="16">
    <source>
        <dbReference type="PROSITE" id="PS51192"/>
    </source>
</evidence>
<comment type="catalytic activity">
    <reaction evidence="12 15">
        <text>Couples ATP hydrolysis with the unwinding of duplex DNA by translocating in the 3'-5' direction.</text>
        <dbReference type="EC" id="5.6.2.4"/>
    </reaction>
</comment>
<evidence type="ECO:0000256" key="7">
    <source>
        <dbReference type="ARBA" id="ARBA00022840"/>
    </source>
</evidence>
<dbReference type="SUPFAM" id="SSF52540">
    <property type="entry name" value="P-loop containing nucleoside triphosphate hydrolases"/>
    <property type="match status" value="2"/>
</dbReference>
<dbReference type="GO" id="GO:0006310">
    <property type="term" value="P:DNA recombination"/>
    <property type="evidence" value="ECO:0007669"/>
    <property type="project" value="UniProtKB-UniRule"/>
</dbReference>
<keyword evidence="3 15" id="KW-0547">Nucleotide-binding</keyword>
<dbReference type="GO" id="GO:0005524">
    <property type="term" value="F:ATP binding"/>
    <property type="evidence" value="ECO:0007669"/>
    <property type="project" value="UniProtKB-KW"/>
</dbReference>
<evidence type="ECO:0000313" key="18">
    <source>
        <dbReference type="EMBL" id="EFR42159.1"/>
    </source>
</evidence>
<dbReference type="InterPro" id="IPR011545">
    <property type="entry name" value="DEAD/DEAH_box_helicase_dom"/>
</dbReference>
<dbReference type="Proteomes" id="UP000004594">
    <property type="component" value="Unassembled WGS sequence"/>
</dbReference>
<dbReference type="InterPro" id="IPR001650">
    <property type="entry name" value="Helicase_C-like"/>
</dbReference>
<dbReference type="PANTHER" id="PTHR47964:SF1">
    <property type="entry name" value="ATP-DEPENDENT DNA HELICASE HOMOLOG RECG, CHLOROPLASTIC"/>
    <property type="match status" value="1"/>
</dbReference>
<keyword evidence="4 15" id="KW-0227">DNA damage</keyword>
<evidence type="ECO:0000256" key="15">
    <source>
        <dbReference type="RuleBase" id="RU363016"/>
    </source>
</evidence>
<dbReference type="SMART" id="SM00490">
    <property type="entry name" value="HELICc"/>
    <property type="match status" value="1"/>
</dbReference>
<reference evidence="18 19" key="1">
    <citation type="submission" date="2010-11" db="EMBL/GenBank/DDBJ databases">
        <authorList>
            <person name="Durkin A.S."/>
            <person name="Madupu R."/>
            <person name="Torralba M."/>
            <person name="Gillis M."/>
            <person name="Methe B."/>
            <person name="Sutton G."/>
            <person name="Nelson K.E."/>
        </authorList>
    </citation>
    <scope>NUCLEOTIDE SEQUENCE [LARGE SCALE GENOMIC DNA]</scope>
    <source>
        <strain evidence="18 19">UPII 345-E</strain>
    </source>
</reference>
<evidence type="ECO:0000256" key="8">
    <source>
        <dbReference type="ARBA" id="ARBA00023125"/>
    </source>
</evidence>
<comment type="function">
    <text evidence="15">Plays a critical role in recombination and DNA repair. Helps process Holliday junction intermediates to mature products by catalyzing branch migration. Has replication fork regression activity, unwinds stalled or blocked replication forks to make a HJ that can be resolved. Has a DNA unwinding activity characteristic of a DNA helicase with 3'-5' polarity.</text>
</comment>
<dbReference type="SMART" id="SM00487">
    <property type="entry name" value="DEXDc"/>
    <property type="match status" value="1"/>
</dbReference>
<dbReference type="CDD" id="cd17992">
    <property type="entry name" value="DEXHc_RecG"/>
    <property type="match status" value="1"/>
</dbReference>
<dbReference type="EC" id="5.6.2.4" evidence="13 15"/>
<comment type="caution">
    <text evidence="18">The sequence shown here is derived from an EMBL/GenBank/DDBJ whole genome shotgun (WGS) entry which is preliminary data.</text>
</comment>
<organism evidence="18 19">
    <name type="scientific">Dialister micraerophilus UPII 345-E</name>
    <dbReference type="NCBI Taxonomy" id="910314"/>
    <lineage>
        <taxon>Bacteria</taxon>
        <taxon>Bacillati</taxon>
        <taxon>Bacillota</taxon>
        <taxon>Negativicutes</taxon>
        <taxon>Veillonellales</taxon>
        <taxon>Veillonellaceae</taxon>
        <taxon>Dialister</taxon>
    </lineage>
</organism>
<protein>
    <recommendedName>
        <fullName evidence="2 15">ATP-dependent DNA helicase RecG</fullName>
        <ecNumber evidence="13 15">5.6.2.4</ecNumber>
    </recommendedName>
</protein>
<keyword evidence="9 15" id="KW-0233">DNA recombination</keyword>
<dbReference type="Gene3D" id="3.40.50.300">
    <property type="entry name" value="P-loop containing nucleotide triphosphate hydrolases"/>
    <property type="match status" value="2"/>
</dbReference>
<dbReference type="NCBIfam" id="TIGR00643">
    <property type="entry name" value="recG"/>
    <property type="match status" value="1"/>
</dbReference>
<dbReference type="GO" id="GO:0016887">
    <property type="term" value="F:ATP hydrolysis activity"/>
    <property type="evidence" value="ECO:0007669"/>
    <property type="project" value="RHEA"/>
</dbReference>
<dbReference type="PROSITE" id="PS51194">
    <property type="entry name" value="HELICASE_CTER"/>
    <property type="match status" value="1"/>
</dbReference>
<feature type="domain" description="Helicase C-terminal" evidence="17">
    <location>
        <begin position="453"/>
        <end position="618"/>
    </location>
</feature>
<evidence type="ECO:0000256" key="2">
    <source>
        <dbReference type="ARBA" id="ARBA00017846"/>
    </source>
</evidence>
<evidence type="ECO:0000256" key="14">
    <source>
        <dbReference type="ARBA" id="ARBA00048988"/>
    </source>
</evidence>
<dbReference type="NCBIfam" id="NF008165">
    <property type="entry name" value="PRK10917.1-3"/>
    <property type="match status" value="1"/>
</dbReference>
<evidence type="ECO:0000259" key="17">
    <source>
        <dbReference type="PROSITE" id="PS51194"/>
    </source>
</evidence>
<gene>
    <name evidence="18" type="primary">recG</name>
    <name evidence="18" type="ORF">HMPREF9220_0236</name>
</gene>
<evidence type="ECO:0000256" key="11">
    <source>
        <dbReference type="ARBA" id="ARBA00023235"/>
    </source>
</evidence>
<dbReference type="GO" id="GO:0043138">
    <property type="term" value="F:3'-5' DNA helicase activity"/>
    <property type="evidence" value="ECO:0007669"/>
    <property type="project" value="UniProtKB-EC"/>
</dbReference>
<dbReference type="GO" id="GO:0006281">
    <property type="term" value="P:DNA repair"/>
    <property type="evidence" value="ECO:0007669"/>
    <property type="project" value="UniProtKB-UniRule"/>
</dbReference>
<comment type="catalytic activity">
    <reaction evidence="14 15">
        <text>ATP + H2O = ADP + phosphate + H(+)</text>
        <dbReference type="Rhea" id="RHEA:13065"/>
        <dbReference type="ChEBI" id="CHEBI:15377"/>
        <dbReference type="ChEBI" id="CHEBI:15378"/>
        <dbReference type="ChEBI" id="CHEBI:30616"/>
        <dbReference type="ChEBI" id="CHEBI:43474"/>
        <dbReference type="ChEBI" id="CHEBI:456216"/>
        <dbReference type="EC" id="5.6.2.4"/>
    </reaction>
</comment>
<evidence type="ECO:0000256" key="12">
    <source>
        <dbReference type="ARBA" id="ARBA00034617"/>
    </source>
</evidence>
<dbReference type="Pfam" id="PF00270">
    <property type="entry name" value="DEAD"/>
    <property type="match status" value="1"/>
</dbReference>
<dbReference type="Gene3D" id="2.40.50.140">
    <property type="entry name" value="Nucleic acid-binding proteins"/>
    <property type="match status" value="1"/>
</dbReference>
<evidence type="ECO:0000256" key="3">
    <source>
        <dbReference type="ARBA" id="ARBA00022741"/>
    </source>
</evidence>
<evidence type="ECO:0000256" key="9">
    <source>
        <dbReference type="ARBA" id="ARBA00023172"/>
    </source>
</evidence>
<accession>E4LAH1</accession>
<dbReference type="GO" id="GO:0003677">
    <property type="term" value="F:DNA binding"/>
    <property type="evidence" value="ECO:0007669"/>
    <property type="project" value="UniProtKB-KW"/>
</dbReference>
<dbReference type="InterPro" id="IPR033454">
    <property type="entry name" value="RecG_wedge"/>
</dbReference>
<evidence type="ECO:0000313" key="19">
    <source>
        <dbReference type="Proteomes" id="UP000004594"/>
    </source>
</evidence>
<sequence>MKLEDSVMKVKGVGPKMFEKLGKLNIKTVEDLINFFPRKYQDWSKITPMEDIVIGEECLIYGKIVKIDERILRRGMRLLSVILTDNINSVTLTYFNQSWKKKQFNINEEILAYGKVEYLYGKYQISNAEIEAVPKENLKNFEKLVPIYPLTEGITATQMRSMIAFALKNVSNLKENLPIEILIRENFPDKLLAIKTLHNPKNYKEKETARKRLAFEELFFMQAGILMLKEKRKINSYGIKCGPSGKLVKSVLNKFPFELTKDQKKAFSDIENDMEDIEPMYRLLQGDVGSGKTAIAALTAAKIVENGYQATIMAPTEVLASQHYKTFLNLYKNLSVEIAYLSGNIKNSEREVLLNKLKSGEIDILIGTHALIENNVKFAHLGLVITDEQHRFGVKQRELLETKGENPHVLVMTATPIPRTMALSVYGDLDASVINQMPIGRKPVKTYVINDKLLQRVLIFIKKEIQKGHQAYIVCPLVEESEKTDLAAAISVYDKLRKNIFSEYKCGLIYGKMKNSEKEQIMNDFCENKLQILVATSVIEVGVNVPNATVMLVYGAERFGLSQLHQLRGRVGRGKIQSYCILYTKNTNETTTLRLNIMTKINNGFLLSEKDLMLRGSGELFGYHQHGMPDLKVANIIRDLPLLEKARNYAQKFIHSEKNIKSEVKKRFGKVFLERLYH</sequence>
<dbReference type="CDD" id="cd04488">
    <property type="entry name" value="RecG_wedge_OBF"/>
    <property type="match status" value="1"/>
</dbReference>
<dbReference type="Pfam" id="PF00271">
    <property type="entry name" value="Helicase_C"/>
    <property type="match status" value="1"/>
</dbReference>
<dbReference type="RefSeq" id="WP_007555207.1">
    <property type="nucleotide sequence ID" value="NZ_AENT01000030.1"/>
</dbReference>
<dbReference type="OrthoDB" id="9804325at2"/>
<dbReference type="Pfam" id="PF19833">
    <property type="entry name" value="RecG_dom3_C"/>
    <property type="match status" value="1"/>
</dbReference>
<dbReference type="NCBIfam" id="NF008168">
    <property type="entry name" value="PRK10917.2-2"/>
    <property type="match status" value="1"/>
</dbReference>
<name>E4LAH1_9FIRM</name>
<evidence type="ECO:0000256" key="13">
    <source>
        <dbReference type="ARBA" id="ARBA00034808"/>
    </source>
</evidence>
<dbReference type="eggNOG" id="COG1200">
    <property type="taxonomic scope" value="Bacteria"/>
</dbReference>
<dbReference type="InterPro" id="IPR004609">
    <property type="entry name" value="ATP-dep_DNA_helicase_RecG"/>
</dbReference>
<dbReference type="InterPro" id="IPR027417">
    <property type="entry name" value="P-loop_NTPase"/>
</dbReference>
<dbReference type="InterPro" id="IPR045562">
    <property type="entry name" value="RecG_dom3_C"/>
</dbReference>
<keyword evidence="6 15" id="KW-0347">Helicase</keyword>
<proteinExistence type="inferred from homology"/>
<dbReference type="Pfam" id="PF17191">
    <property type="entry name" value="RecG_wedge"/>
    <property type="match status" value="1"/>
</dbReference>
<evidence type="ECO:0000256" key="4">
    <source>
        <dbReference type="ARBA" id="ARBA00022763"/>
    </source>
</evidence>
<keyword evidence="5 15" id="KW-0378">Hydrolase</keyword>